<dbReference type="PANTHER" id="PTHR18968:SF86">
    <property type="entry name" value="ACETOLACTATE SYNTHASE LARGE SUBUNIT ILVX-RELATED"/>
    <property type="match status" value="1"/>
</dbReference>
<reference evidence="3" key="1">
    <citation type="journal article" date="2015" name="Nature">
        <title>Complex archaea that bridge the gap between prokaryotes and eukaryotes.</title>
        <authorList>
            <person name="Spang A."/>
            <person name="Saw J.H."/>
            <person name="Jorgensen S.L."/>
            <person name="Zaremba-Niedzwiedzka K."/>
            <person name="Martijn J."/>
            <person name="Lind A.E."/>
            <person name="van Eijk R."/>
            <person name="Schleper C."/>
            <person name="Guy L."/>
            <person name="Ettema T.J."/>
        </authorList>
    </citation>
    <scope>NUCLEOTIDE SEQUENCE</scope>
</reference>
<dbReference type="InterPro" id="IPR029061">
    <property type="entry name" value="THDP-binding"/>
</dbReference>
<dbReference type="InterPro" id="IPR045229">
    <property type="entry name" value="TPP_enz"/>
</dbReference>
<comment type="similarity">
    <text evidence="1">Belongs to the TPP enzyme family.</text>
</comment>
<dbReference type="AlphaFoldDB" id="A0A0F9CH01"/>
<evidence type="ECO:0000259" key="2">
    <source>
        <dbReference type="Pfam" id="PF02775"/>
    </source>
</evidence>
<dbReference type="Pfam" id="PF02775">
    <property type="entry name" value="TPP_enzyme_C"/>
    <property type="match status" value="1"/>
</dbReference>
<feature type="domain" description="Thiamine pyrophosphate enzyme TPP-binding" evidence="2">
    <location>
        <begin position="3"/>
        <end position="99"/>
    </location>
</feature>
<dbReference type="InterPro" id="IPR011766">
    <property type="entry name" value="TPP_enzyme_TPP-bd"/>
</dbReference>
<proteinExistence type="inferred from homology"/>
<dbReference type="GO" id="GO:0050660">
    <property type="term" value="F:flavin adenine dinucleotide binding"/>
    <property type="evidence" value="ECO:0007669"/>
    <property type="project" value="TreeGrafter"/>
</dbReference>
<organism evidence="3">
    <name type="scientific">marine sediment metagenome</name>
    <dbReference type="NCBI Taxonomy" id="412755"/>
    <lineage>
        <taxon>unclassified sequences</taxon>
        <taxon>metagenomes</taxon>
        <taxon>ecological metagenomes</taxon>
    </lineage>
</organism>
<name>A0A0F9CH01_9ZZZZ</name>
<dbReference type="EMBL" id="LAZR01044313">
    <property type="protein sequence ID" value="KKL04971.1"/>
    <property type="molecule type" value="Genomic_DNA"/>
</dbReference>
<protein>
    <recommendedName>
        <fullName evidence="2">Thiamine pyrophosphate enzyme TPP-binding domain-containing protein</fullName>
    </recommendedName>
</protein>
<gene>
    <name evidence="3" type="ORF">LCGC14_2610710</name>
</gene>
<evidence type="ECO:0000256" key="1">
    <source>
        <dbReference type="ARBA" id="ARBA00007812"/>
    </source>
</evidence>
<dbReference type="PANTHER" id="PTHR18968">
    <property type="entry name" value="THIAMINE PYROPHOSPHATE ENZYMES"/>
    <property type="match status" value="1"/>
</dbReference>
<sequence length="110" mass="12192">AALYTIQALWTAAHHKVPVTWVIANNASYRILKLNMLEYLGEGAAGRQFTAMDLTEPPLDFSRIAASFGVKGVRVEHPHQIGDAVREAQAAQEPRVVDIVIDGDIRSRWL</sequence>
<comment type="caution">
    <text evidence="3">The sequence shown here is derived from an EMBL/GenBank/DDBJ whole genome shotgun (WGS) entry which is preliminary data.</text>
</comment>
<dbReference type="GO" id="GO:0003984">
    <property type="term" value="F:acetolactate synthase activity"/>
    <property type="evidence" value="ECO:0007669"/>
    <property type="project" value="TreeGrafter"/>
</dbReference>
<dbReference type="GO" id="GO:0030976">
    <property type="term" value="F:thiamine pyrophosphate binding"/>
    <property type="evidence" value="ECO:0007669"/>
    <property type="project" value="InterPro"/>
</dbReference>
<feature type="non-terminal residue" evidence="3">
    <location>
        <position position="1"/>
    </location>
</feature>
<dbReference type="SUPFAM" id="SSF52518">
    <property type="entry name" value="Thiamin diphosphate-binding fold (THDP-binding)"/>
    <property type="match status" value="1"/>
</dbReference>
<dbReference type="Gene3D" id="3.40.50.970">
    <property type="match status" value="1"/>
</dbReference>
<evidence type="ECO:0000313" key="3">
    <source>
        <dbReference type="EMBL" id="KKL04971.1"/>
    </source>
</evidence>
<accession>A0A0F9CH01</accession>